<dbReference type="Pfam" id="PF16732">
    <property type="entry name" value="ComP_DUS"/>
    <property type="match status" value="1"/>
</dbReference>
<dbReference type="InterPro" id="IPR012902">
    <property type="entry name" value="N_methyl_site"/>
</dbReference>
<protein>
    <submittedName>
        <fullName evidence="2">Type IV pilus assembly protein PilE</fullName>
    </submittedName>
</protein>
<dbReference type="Gene3D" id="3.30.700.10">
    <property type="entry name" value="Glycoprotein, Type 4 Pilin"/>
    <property type="match status" value="1"/>
</dbReference>
<organism evidence="2 3">
    <name type="scientific">Rheinheimera soli</name>
    <dbReference type="NCBI Taxonomy" id="443616"/>
    <lineage>
        <taxon>Bacteria</taxon>
        <taxon>Pseudomonadati</taxon>
        <taxon>Pseudomonadota</taxon>
        <taxon>Gammaproteobacteria</taxon>
        <taxon>Chromatiales</taxon>
        <taxon>Chromatiaceae</taxon>
        <taxon>Rheinheimera</taxon>
    </lineage>
</organism>
<keyword evidence="1" id="KW-1133">Transmembrane helix</keyword>
<keyword evidence="1" id="KW-0472">Membrane</keyword>
<dbReference type="RefSeq" id="WP_310275727.1">
    <property type="nucleotide sequence ID" value="NZ_JAVDWR010000002.1"/>
</dbReference>
<accession>A0ABU1VXE1</accession>
<dbReference type="NCBIfam" id="TIGR02532">
    <property type="entry name" value="IV_pilin_GFxxxE"/>
    <property type="match status" value="1"/>
</dbReference>
<dbReference type="InterPro" id="IPR045584">
    <property type="entry name" value="Pilin-like"/>
</dbReference>
<comment type="caution">
    <text evidence="2">The sequence shown here is derived from an EMBL/GenBank/DDBJ whole genome shotgun (WGS) entry which is preliminary data.</text>
</comment>
<sequence>MQSTRSHGFSLVELLIAITIIGTLTAIAVPSYQGYMLGSARASASACLLEYAQFMERVYTTNMTYATNNGAATELPTLQCSKDLSDRFNFDLDNLASRTFTLTATAKSAQAADDCTSLSYNQAGIKGANGGTGATIVKKCW</sequence>
<proteinExistence type="predicted"/>
<evidence type="ECO:0000313" key="3">
    <source>
        <dbReference type="Proteomes" id="UP001257909"/>
    </source>
</evidence>
<evidence type="ECO:0000256" key="1">
    <source>
        <dbReference type="SAM" id="Phobius"/>
    </source>
</evidence>
<reference evidence="2 3" key="1">
    <citation type="submission" date="2023-07" db="EMBL/GenBank/DDBJ databases">
        <title>Sorghum-associated microbial communities from plants grown in Nebraska, USA.</title>
        <authorList>
            <person name="Schachtman D."/>
        </authorList>
    </citation>
    <scope>NUCLEOTIDE SEQUENCE [LARGE SCALE GENOMIC DNA]</scope>
    <source>
        <strain evidence="2 3">4138</strain>
    </source>
</reference>
<keyword evidence="1" id="KW-0812">Transmembrane</keyword>
<dbReference type="Proteomes" id="UP001257909">
    <property type="component" value="Unassembled WGS sequence"/>
</dbReference>
<dbReference type="InterPro" id="IPR031982">
    <property type="entry name" value="PilE-like"/>
</dbReference>
<feature type="transmembrane region" description="Helical" evidence="1">
    <location>
        <begin position="12"/>
        <end position="32"/>
    </location>
</feature>
<gene>
    <name evidence="2" type="ORF">J2W69_001291</name>
</gene>
<dbReference type="Pfam" id="PF07963">
    <property type="entry name" value="N_methyl"/>
    <property type="match status" value="1"/>
</dbReference>
<dbReference type="EMBL" id="JAVDWR010000002">
    <property type="protein sequence ID" value="MDR7120362.1"/>
    <property type="molecule type" value="Genomic_DNA"/>
</dbReference>
<evidence type="ECO:0000313" key="2">
    <source>
        <dbReference type="EMBL" id="MDR7120362.1"/>
    </source>
</evidence>
<dbReference type="SUPFAM" id="SSF54523">
    <property type="entry name" value="Pili subunits"/>
    <property type="match status" value="1"/>
</dbReference>
<name>A0ABU1VXE1_9GAMM</name>
<dbReference type="PROSITE" id="PS00409">
    <property type="entry name" value="PROKAR_NTER_METHYL"/>
    <property type="match status" value="1"/>
</dbReference>
<keyword evidence="3" id="KW-1185">Reference proteome</keyword>